<dbReference type="EMBL" id="MK072147">
    <property type="protein sequence ID" value="AYV79474.1"/>
    <property type="molecule type" value="Genomic_DNA"/>
</dbReference>
<name>A0A3G4ZYS6_9VIRU</name>
<gene>
    <name evidence="1" type="ORF">Faunusvirus16_8</name>
</gene>
<sequence>MIIGYIYIYIISMIDETAKTGNAIDMYNMAQHYRKLGNNVEMIKYYKMAVGVNYLYAILDLAEYYKKNNNYDEMEKYYKNAIENHNDVDTIHALINYYREYGRHNDSEKYTALIATSFNTYYLYRCNYNMDYYFSQRHNSQKAYKEMLAYYGALLDQGHTFILEKYGDYYKLIGEIDNMKIYYLKAIHNKHYTAISSLADYYVTRELNADGLDIFMKLQYDIKYDAERTDTPYEHMKNRNKQMKKLIQEYILKFLEDSTLFDKFFNDHKQIDSIKAKDEYIELLEIMPEGPKYAEAKERFNKNAAVLKCVDSGKMDEGLDED</sequence>
<reference evidence="1" key="1">
    <citation type="submission" date="2018-10" db="EMBL/GenBank/DDBJ databases">
        <title>Hidden diversity of soil giant viruses.</title>
        <authorList>
            <person name="Schulz F."/>
            <person name="Alteio L."/>
            <person name="Goudeau D."/>
            <person name="Ryan E.M."/>
            <person name="Malmstrom R.R."/>
            <person name="Blanchard J."/>
            <person name="Woyke T."/>
        </authorList>
    </citation>
    <scope>NUCLEOTIDE SEQUENCE</scope>
    <source>
        <strain evidence="1">FNV1</strain>
    </source>
</reference>
<dbReference type="InterPro" id="IPR011990">
    <property type="entry name" value="TPR-like_helical_dom_sf"/>
</dbReference>
<organism evidence="1">
    <name type="scientific">Faunusvirus sp</name>
    <dbReference type="NCBI Taxonomy" id="2487766"/>
    <lineage>
        <taxon>Viruses</taxon>
        <taxon>Varidnaviria</taxon>
        <taxon>Bamfordvirae</taxon>
        <taxon>Nucleocytoviricota</taxon>
        <taxon>Megaviricetes</taxon>
        <taxon>Imitervirales</taxon>
        <taxon>Mimiviridae</taxon>
    </lineage>
</organism>
<dbReference type="SUPFAM" id="SSF81901">
    <property type="entry name" value="HCP-like"/>
    <property type="match status" value="1"/>
</dbReference>
<dbReference type="Gene3D" id="1.25.40.10">
    <property type="entry name" value="Tetratricopeptide repeat domain"/>
    <property type="match status" value="1"/>
</dbReference>
<protein>
    <submittedName>
        <fullName evidence="1">Uncharacterized protein</fullName>
    </submittedName>
</protein>
<evidence type="ECO:0000313" key="1">
    <source>
        <dbReference type="EMBL" id="AYV79474.1"/>
    </source>
</evidence>
<proteinExistence type="predicted"/>
<accession>A0A3G4ZYS6</accession>